<protein>
    <submittedName>
        <fullName evidence="1">Uncharacterized protein</fullName>
    </submittedName>
</protein>
<organism evidence="1 2">
    <name type="scientific">Persea americana</name>
    <name type="common">Avocado</name>
    <dbReference type="NCBI Taxonomy" id="3435"/>
    <lineage>
        <taxon>Eukaryota</taxon>
        <taxon>Viridiplantae</taxon>
        <taxon>Streptophyta</taxon>
        <taxon>Embryophyta</taxon>
        <taxon>Tracheophyta</taxon>
        <taxon>Spermatophyta</taxon>
        <taxon>Magnoliopsida</taxon>
        <taxon>Magnoliidae</taxon>
        <taxon>Laurales</taxon>
        <taxon>Lauraceae</taxon>
        <taxon>Persea</taxon>
    </lineage>
</organism>
<evidence type="ECO:0000313" key="2">
    <source>
        <dbReference type="Proteomes" id="UP001234297"/>
    </source>
</evidence>
<name>A0ACC2L932_PERAE</name>
<gene>
    <name evidence="1" type="ORF">MRB53_023088</name>
</gene>
<reference evidence="1 2" key="1">
    <citation type="journal article" date="2022" name="Hortic Res">
        <title>A haplotype resolved chromosomal level avocado genome allows analysis of novel avocado genes.</title>
        <authorList>
            <person name="Nath O."/>
            <person name="Fletcher S.J."/>
            <person name="Hayward A."/>
            <person name="Shaw L.M."/>
            <person name="Masouleh A.K."/>
            <person name="Furtado A."/>
            <person name="Henry R.J."/>
            <person name="Mitter N."/>
        </authorList>
    </citation>
    <scope>NUCLEOTIDE SEQUENCE [LARGE SCALE GENOMIC DNA]</scope>
    <source>
        <strain evidence="2">cv. Hass</strain>
    </source>
</reference>
<dbReference type="EMBL" id="CM056815">
    <property type="protein sequence ID" value="KAJ8629765.1"/>
    <property type="molecule type" value="Genomic_DNA"/>
</dbReference>
<dbReference type="Proteomes" id="UP001234297">
    <property type="component" value="Chromosome 7"/>
</dbReference>
<keyword evidence="2" id="KW-1185">Reference proteome</keyword>
<proteinExistence type="predicted"/>
<accession>A0ACC2L932</accession>
<evidence type="ECO:0000313" key="1">
    <source>
        <dbReference type="EMBL" id="KAJ8629765.1"/>
    </source>
</evidence>
<comment type="caution">
    <text evidence="1">The sequence shown here is derived from an EMBL/GenBank/DDBJ whole genome shotgun (WGS) entry which is preliminary data.</text>
</comment>
<sequence>MANWVHLPQELLERISDFCITPDQIRMQYVCKSWRSILKNIIHPELPWLMMLPNNEEDPDSRVFYSLSKKKIHAISLPEIRGKRCCGSFQNGWLVTVDEKLDISLFHPWSRKTVNLPNQSTFAEENYRVGLGPMEEIRDKHIRKVALSDDGSVVVFIYGIGYLGYCRIGDDASTDIDVNSTMEDVIFHKGQFYSLTKRGAICLIHIEDELYPHGVKLTSGIFLSYEHYGYLVPDILTDRMFVITREVEELHKYPPQKTMHFDIFGVNLEDGAHNRELKKLTKVESLGDRALFLGCNSPIVVLASQFPGLKGNHIYFTDNMVERHYGSPYGCCDSDMQVMELVLKR</sequence>